<proteinExistence type="predicted"/>
<gene>
    <name evidence="1" type="ORF">A4S15_02725</name>
</gene>
<evidence type="ECO:0000313" key="2">
    <source>
        <dbReference type="Proteomes" id="UP000192872"/>
    </source>
</evidence>
<dbReference type="EMBL" id="LWDL01000031">
    <property type="protein sequence ID" value="OQW49652.1"/>
    <property type="molecule type" value="Genomic_DNA"/>
</dbReference>
<name>A0A1W9HQW5_9HYPH</name>
<organism evidence="1 2">
    <name type="scientific">Candidatus Raskinella chloraquaticus</name>
    <dbReference type="NCBI Taxonomy" id="1951219"/>
    <lineage>
        <taxon>Bacteria</taxon>
        <taxon>Pseudomonadati</taxon>
        <taxon>Pseudomonadota</taxon>
        <taxon>Alphaproteobacteria</taxon>
        <taxon>Hyphomicrobiales</taxon>
        <taxon>Phreatobacteraceae</taxon>
        <taxon>Candidatus Raskinella</taxon>
    </lineage>
</organism>
<reference evidence="1 2" key="1">
    <citation type="journal article" date="2017" name="Water Res.">
        <title>Comammox in drinking water systems.</title>
        <authorList>
            <person name="Wang Y."/>
            <person name="Ma L."/>
            <person name="Mao Y."/>
            <person name="Jiang X."/>
            <person name="Xia Y."/>
            <person name="Yu K."/>
            <person name="Li B."/>
            <person name="Zhang T."/>
        </authorList>
    </citation>
    <scope>NUCLEOTIDE SEQUENCE [LARGE SCALE GENOMIC DNA]</scope>
    <source>
        <strain evidence="1">SG_bin8</strain>
    </source>
</reference>
<dbReference type="RefSeq" id="WP_376803062.1">
    <property type="nucleotide sequence ID" value="NZ_DBNB01000008.1"/>
</dbReference>
<dbReference type="AlphaFoldDB" id="A0A1W9HQW5"/>
<accession>A0A1W9HQW5</accession>
<protein>
    <submittedName>
        <fullName evidence="1">Uncharacterized protein</fullName>
    </submittedName>
</protein>
<dbReference type="Proteomes" id="UP000192872">
    <property type="component" value="Unassembled WGS sequence"/>
</dbReference>
<dbReference type="STRING" id="1827387.A4S15_02725"/>
<sequence>MFGARNASVSALARHMGLAVIALTLTGRLAFAEDAFGGKGLADRQPVVTNASEVPFIQPAKTEVKPEAVLRDISELPAPVALMRSRILAAAKSGDLGAVKALISDGSVKLSSGQEPADDPVRTWRRQYPESNGVEILSILVGILESGFVRLDAGAEREIYVWPYFAHMPLKNLDPPRLVELYRLLTAFDVQRMREAGSYTFFRVGIGADGKWQYFVSGQ</sequence>
<evidence type="ECO:0000313" key="1">
    <source>
        <dbReference type="EMBL" id="OQW49652.1"/>
    </source>
</evidence>
<comment type="caution">
    <text evidence="1">The sequence shown here is derived from an EMBL/GenBank/DDBJ whole genome shotgun (WGS) entry which is preliminary data.</text>
</comment>